<feature type="compositionally biased region" description="Basic and acidic residues" evidence="3">
    <location>
        <begin position="1"/>
        <end position="18"/>
    </location>
</feature>
<sequence>MEQKKIDRINELSRKARTTEGLTTAEMEERQLLREEYVRAVVGNLDAQLSHTVIVDEKTGARRKLRKKDRE</sequence>
<evidence type="ECO:0000313" key="4">
    <source>
        <dbReference type="EMBL" id="MBU5626618.1"/>
    </source>
</evidence>
<comment type="similarity">
    <text evidence="2">Belongs to the UPF0291 family.</text>
</comment>
<comment type="subcellular location">
    <subcellularLocation>
        <location evidence="2">Cytoplasm</location>
    </subcellularLocation>
</comment>
<feature type="region of interest" description="Disordered" evidence="3">
    <location>
        <begin position="1"/>
        <end position="23"/>
    </location>
</feature>
<evidence type="ECO:0000313" key="5">
    <source>
        <dbReference type="Proteomes" id="UP000787672"/>
    </source>
</evidence>
<evidence type="ECO:0000256" key="1">
    <source>
        <dbReference type="ARBA" id="ARBA00022490"/>
    </source>
</evidence>
<evidence type="ECO:0000256" key="2">
    <source>
        <dbReference type="HAMAP-Rule" id="MF_01103"/>
    </source>
</evidence>
<gene>
    <name evidence="4" type="ORF">KQI82_06745</name>
</gene>
<dbReference type="RefSeq" id="WP_216632094.1">
    <property type="nucleotide sequence ID" value="NZ_JAHLQN010000001.1"/>
</dbReference>
<reference evidence="4 5" key="1">
    <citation type="submission" date="2021-06" db="EMBL/GenBank/DDBJ databases">
        <authorList>
            <person name="Sun Q."/>
            <person name="Li D."/>
        </authorList>
    </citation>
    <scope>NUCLEOTIDE SEQUENCE [LARGE SCALE GENOMIC DNA]</scope>
    <source>
        <strain evidence="4 5">MSJ-2</strain>
    </source>
</reference>
<protein>
    <recommendedName>
        <fullName evidence="2">UPF0291 protein KQI82_06745</fullName>
    </recommendedName>
</protein>
<proteinExistence type="inferred from homology"/>
<accession>A0ABS6F8K6</accession>
<keyword evidence="5" id="KW-1185">Reference proteome</keyword>
<dbReference type="Pfam" id="PF05979">
    <property type="entry name" value="DUF896"/>
    <property type="match status" value="1"/>
</dbReference>
<keyword evidence="1 2" id="KW-0963">Cytoplasm</keyword>
<name>A0ABS6F8K6_9FIRM</name>
<dbReference type="InterPro" id="IPR009242">
    <property type="entry name" value="DUF896"/>
</dbReference>
<dbReference type="EMBL" id="JAHLQN010000001">
    <property type="protein sequence ID" value="MBU5626618.1"/>
    <property type="molecule type" value="Genomic_DNA"/>
</dbReference>
<dbReference type="PANTHER" id="PTHR37300:SF2">
    <property type="entry name" value="UPF0291 PROTEIN BC_1827"/>
    <property type="match status" value="1"/>
</dbReference>
<comment type="caution">
    <text evidence="4">The sequence shown here is derived from an EMBL/GenBank/DDBJ whole genome shotgun (WGS) entry which is preliminary data.</text>
</comment>
<evidence type="ECO:0000256" key="3">
    <source>
        <dbReference type="SAM" id="MobiDB-lite"/>
    </source>
</evidence>
<dbReference type="Proteomes" id="UP000787672">
    <property type="component" value="Unassembled WGS sequence"/>
</dbReference>
<organism evidence="4 5">
    <name type="scientific">Dysosmobacter acutus</name>
    <dbReference type="NCBI Taxonomy" id="2841504"/>
    <lineage>
        <taxon>Bacteria</taxon>
        <taxon>Bacillati</taxon>
        <taxon>Bacillota</taxon>
        <taxon>Clostridia</taxon>
        <taxon>Eubacteriales</taxon>
        <taxon>Oscillospiraceae</taxon>
        <taxon>Dysosmobacter</taxon>
    </lineage>
</organism>
<dbReference type="PANTHER" id="PTHR37300">
    <property type="entry name" value="UPF0291 PROTEIN CBO2609/CLC_2481"/>
    <property type="match status" value="1"/>
</dbReference>
<dbReference type="HAMAP" id="MF_01103">
    <property type="entry name" value="UPF0291"/>
    <property type="match status" value="1"/>
</dbReference>